<dbReference type="Proteomes" id="UP001461498">
    <property type="component" value="Unassembled WGS sequence"/>
</dbReference>
<sequence>MKLHILLLFIVYAQLGRGFLIPIHNEKPNSEVISPLKPIFGNLLSPFIEFEHSEENSNESLDLDDLYLTIGLESSKKSTTTTTTTSTEEPLPTRRTTRRPYPGGK</sequence>
<accession>A0AAW1DAS6</accession>
<comment type="caution">
    <text evidence="3">The sequence shown here is derived from an EMBL/GenBank/DDBJ whole genome shotgun (WGS) entry which is preliminary data.</text>
</comment>
<dbReference type="AlphaFoldDB" id="A0AAW1DAS6"/>
<feature type="chain" id="PRO_5043373780" evidence="2">
    <location>
        <begin position="19"/>
        <end position="105"/>
    </location>
</feature>
<evidence type="ECO:0000313" key="3">
    <source>
        <dbReference type="EMBL" id="KAK9507188.1"/>
    </source>
</evidence>
<evidence type="ECO:0000256" key="1">
    <source>
        <dbReference type="SAM" id="MobiDB-lite"/>
    </source>
</evidence>
<keyword evidence="2" id="KW-0732">Signal</keyword>
<evidence type="ECO:0000313" key="4">
    <source>
        <dbReference type="Proteomes" id="UP001461498"/>
    </source>
</evidence>
<feature type="signal peptide" evidence="2">
    <location>
        <begin position="1"/>
        <end position="18"/>
    </location>
</feature>
<dbReference type="EMBL" id="JAPXFL010000004">
    <property type="protein sequence ID" value="KAK9507188.1"/>
    <property type="molecule type" value="Genomic_DNA"/>
</dbReference>
<protein>
    <submittedName>
        <fullName evidence="3">Uncharacterized protein</fullName>
    </submittedName>
</protein>
<evidence type="ECO:0000256" key="2">
    <source>
        <dbReference type="SAM" id="SignalP"/>
    </source>
</evidence>
<gene>
    <name evidence="3" type="ORF">O3M35_007096</name>
</gene>
<proteinExistence type="predicted"/>
<name>A0AAW1DAS6_9HEMI</name>
<organism evidence="3 4">
    <name type="scientific">Rhynocoris fuscipes</name>
    <dbReference type="NCBI Taxonomy" id="488301"/>
    <lineage>
        <taxon>Eukaryota</taxon>
        <taxon>Metazoa</taxon>
        <taxon>Ecdysozoa</taxon>
        <taxon>Arthropoda</taxon>
        <taxon>Hexapoda</taxon>
        <taxon>Insecta</taxon>
        <taxon>Pterygota</taxon>
        <taxon>Neoptera</taxon>
        <taxon>Paraneoptera</taxon>
        <taxon>Hemiptera</taxon>
        <taxon>Heteroptera</taxon>
        <taxon>Panheteroptera</taxon>
        <taxon>Cimicomorpha</taxon>
        <taxon>Reduviidae</taxon>
        <taxon>Harpactorinae</taxon>
        <taxon>Harpactorini</taxon>
        <taxon>Rhynocoris</taxon>
    </lineage>
</organism>
<reference evidence="3 4" key="1">
    <citation type="submission" date="2022-12" db="EMBL/GenBank/DDBJ databases">
        <title>Chromosome-level genome assembly of true bugs.</title>
        <authorList>
            <person name="Ma L."/>
            <person name="Li H."/>
        </authorList>
    </citation>
    <scope>NUCLEOTIDE SEQUENCE [LARGE SCALE GENOMIC DNA]</scope>
    <source>
        <strain evidence="3">Lab_2022b</strain>
    </source>
</reference>
<feature type="compositionally biased region" description="Low complexity" evidence="1">
    <location>
        <begin position="77"/>
        <end position="94"/>
    </location>
</feature>
<keyword evidence="4" id="KW-1185">Reference proteome</keyword>
<feature type="region of interest" description="Disordered" evidence="1">
    <location>
        <begin position="77"/>
        <end position="105"/>
    </location>
</feature>